<dbReference type="GO" id="GO:0000470">
    <property type="term" value="P:maturation of LSU-rRNA"/>
    <property type="evidence" value="ECO:0007669"/>
    <property type="project" value="TreeGrafter"/>
</dbReference>
<evidence type="ECO:0000256" key="2">
    <source>
        <dbReference type="SAM" id="MobiDB-lite"/>
    </source>
</evidence>
<dbReference type="EMBL" id="JACMSC010000007">
    <property type="protein sequence ID" value="KAG6515629.1"/>
    <property type="molecule type" value="Genomic_DNA"/>
</dbReference>
<feature type="compositionally biased region" description="Basic residues" evidence="2">
    <location>
        <begin position="47"/>
        <end position="61"/>
    </location>
</feature>
<accession>A0A8J5LF43</accession>
<evidence type="ECO:0008006" key="5">
    <source>
        <dbReference type="Google" id="ProtNLM"/>
    </source>
</evidence>
<reference evidence="3 4" key="1">
    <citation type="submission" date="2020-08" db="EMBL/GenBank/DDBJ databases">
        <title>Plant Genome Project.</title>
        <authorList>
            <person name="Zhang R.-G."/>
        </authorList>
    </citation>
    <scope>NUCLEOTIDE SEQUENCE [LARGE SCALE GENOMIC DNA]</scope>
    <source>
        <tissue evidence="3">Rhizome</tissue>
    </source>
</reference>
<feature type="region of interest" description="Disordered" evidence="2">
    <location>
        <begin position="1"/>
        <end position="113"/>
    </location>
</feature>
<keyword evidence="4" id="KW-1185">Reference proteome</keyword>
<dbReference type="InterPro" id="IPR012459">
    <property type="entry name" value="Rrp15"/>
</dbReference>
<sequence>MAAVLQTFEAAAAAPTAGRKRKSNHSKAKKPSKRFKPTHMVADKHRQPSNKMKKLFRKRAREYHSDEEEGVDEEIPADPSSDEEENGEKDLDVGDYGGGDSEGDEEEDEEGGKHGITRFLEGCRAFKVAFAKIMKKHLQDDPLGPVLSAHKKLVAEKLADEDSEQKMKGETKKLKQSVSIIIIIIIIFSGHVKPDTFLDAKEKLLISIATKGVVKLFNAVSKAQNSLNSSSSKDAKALAKRRKQAFFSELQKPTTQISDSSKRNSNEPGWAPLREGYMLTNTKLKDWDKMAVSGKRMNNSPTPFFICFFYGLSKSFASASRRLLIDIFLFCTQEPSAEIGAEKVLSDSSSEEE</sequence>
<comment type="caution">
    <text evidence="3">The sequence shown here is derived from an EMBL/GenBank/DDBJ whole genome shotgun (WGS) entry which is preliminary data.</text>
</comment>
<comment type="similarity">
    <text evidence="1">Belongs to the RRP15 family.</text>
</comment>
<dbReference type="GO" id="GO:0030687">
    <property type="term" value="C:preribosome, large subunit precursor"/>
    <property type="evidence" value="ECO:0007669"/>
    <property type="project" value="TreeGrafter"/>
</dbReference>
<dbReference type="Proteomes" id="UP000734854">
    <property type="component" value="Unassembled WGS sequence"/>
</dbReference>
<feature type="compositionally biased region" description="Basic residues" evidence="2">
    <location>
        <begin position="18"/>
        <end position="37"/>
    </location>
</feature>
<dbReference type="PANTHER" id="PTHR13245:SF14">
    <property type="entry name" value="RRP15-LIKE PROTEIN"/>
    <property type="match status" value="1"/>
</dbReference>
<dbReference type="PANTHER" id="PTHR13245">
    <property type="entry name" value="RRP15-LIKE PROTEIN"/>
    <property type="match status" value="1"/>
</dbReference>
<dbReference type="GO" id="GO:0000460">
    <property type="term" value="P:maturation of 5.8S rRNA"/>
    <property type="evidence" value="ECO:0007669"/>
    <property type="project" value="TreeGrafter"/>
</dbReference>
<dbReference type="Pfam" id="PF07890">
    <property type="entry name" value="Rrp15p"/>
    <property type="match status" value="1"/>
</dbReference>
<gene>
    <name evidence="3" type="ORF">ZIOFF_026058</name>
</gene>
<evidence type="ECO:0000313" key="3">
    <source>
        <dbReference type="EMBL" id="KAG6515629.1"/>
    </source>
</evidence>
<name>A0A8J5LF43_ZINOF</name>
<protein>
    <recommendedName>
        <fullName evidence="5">RRP15-like protein</fullName>
    </recommendedName>
</protein>
<proteinExistence type="inferred from homology"/>
<evidence type="ECO:0000256" key="1">
    <source>
        <dbReference type="ARBA" id="ARBA00007462"/>
    </source>
</evidence>
<feature type="compositionally biased region" description="Acidic residues" evidence="2">
    <location>
        <begin position="101"/>
        <end position="110"/>
    </location>
</feature>
<dbReference type="AlphaFoldDB" id="A0A8J5LF43"/>
<evidence type="ECO:0000313" key="4">
    <source>
        <dbReference type="Proteomes" id="UP000734854"/>
    </source>
</evidence>
<feature type="compositionally biased region" description="Acidic residues" evidence="2">
    <location>
        <begin position="65"/>
        <end position="87"/>
    </location>
</feature>
<organism evidence="3 4">
    <name type="scientific">Zingiber officinale</name>
    <name type="common">Ginger</name>
    <name type="synonym">Amomum zingiber</name>
    <dbReference type="NCBI Taxonomy" id="94328"/>
    <lineage>
        <taxon>Eukaryota</taxon>
        <taxon>Viridiplantae</taxon>
        <taxon>Streptophyta</taxon>
        <taxon>Embryophyta</taxon>
        <taxon>Tracheophyta</taxon>
        <taxon>Spermatophyta</taxon>
        <taxon>Magnoliopsida</taxon>
        <taxon>Liliopsida</taxon>
        <taxon>Zingiberales</taxon>
        <taxon>Zingiberaceae</taxon>
        <taxon>Zingiber</taxon>
    </lineage>
</organism>